<dbReference type="PANTHER" id="PTHR48022">
    <property type="entry name" value="PLASTIDIC GLUCOSE TRANSPORTER 4"/>
    <property type="match status" value="1"/>
</dbReference>
<dbReference type="SUPFAM" id="SSF103473">
    <property type="entry name" value="MFS general substrate transporter"/>
    <property type="match status" value="1"/>
</dbReference>
<evidence type="ECO:0000259" key="10">
    <source>
        <dbReference type="PROSITE" id="PS50850"/>
    </source>
</evidence>
<feature type="transmembrane region" description="Helical" evidence="9">
    <location>
        <begin position="150"/>
        <end position="172"/>
    </location>
</feature>
<dbReference type="EMBL" id="KB644411">
    <property type="protein sequence ID" value="EPS29201.1"/>
    <property type="molecule type" value="Genomic_DNA"/>
</dbReference>
<reference evidence="11 12" key="1">
    <citation type="journal article" date="2013" name="PLoS ONE">
        <title>Genomic and secretomic analyses reveal unique features of the lignocellulolytic enzyme system of Penicillium decumbens.</title>
        <authorList>
            <person name="Liu G."/>
            <person name="Zhang L."/>
            <person name="Wei X."/>
            <person name="Zou G."/>
            <person name="Qin Y."/>
            <person name="Ma L."/>
            <person name="Li J."/>
            <person name="Zheng H."/>
            <person name="Wang S."/>
            <person name="Wang C."/>
            <person name="Xun L."/>
            <person name="Zhao G.-P."/>
            <person name="Zhou Z."/>
            <person name="Qu Y."/>
        </authorList>
    </citation>
    <scope>NUCLEOTIDE SEQUENCE [LARGE SCALE GENOMIC DNA]</scope>
    <source>
        <strain evidence="12">114-2 / CGMCC 5302</strain>
    </source>
</reference>
<dbReference type="FunFam" id="1.20.1250.20:FF:000149">
    <property type="entry name" value="MFS transporter, SP family, general alpha glucoside:H+ symporter"/>
    <property type="match status" value="1"/>
</dbReference>
<feature type="domain" description="Major facilitator superfamily (MFS) profile" evidence="10">
    <location>
        <begin position="49"/>
        <end position="494"/>
    </location>
</feature>
<dbReference type="InterPro" id="IPR005829">
    <property type="entry name" value="Sugar_transporter_CS"/>
</dbReference>
<dbReference type="InterPro" id="IPR050360">
    <property type="entry name" value="MFS_Sugar_Transporters"/>
</dbReference>
<dbReference type="AlphaFoldDB" id="S7ZKI8"/>
<feature type="transmembrane region" description="Helical" evidence="9">
    <location>
        <begin position="340"/>
        <end position="362"/>
    </location>
</feature>
<comment type="similarity">
    <text evidence="2 8">Belongs to the major facilitator superfamily. Sugar transporter (TC 2.A.1.1) family.</text>
</comment>
<evidence type="ECO:0000256" key="3">
    <source>
        <dbReference type="ARBA" id="ARBA00022448"/>
    </source>
</evidence>
<feature type="transmembrane region" description="Helical" evidence="9">
    <location>
        <begin position="307"/>
        <end position="328"/>
    </location>
</feature>
<dbReference type="GO" id="GO:0000023">
    <property type="term" value="P:maltose metabolic process"/>
    <property type="evidence" value="ECO:0007669"/>
    <property type="project" value="UniProtKB-KW"/>
</dbReference>
<accession>S7ZKI8</accession>
<dbReference type="OrthoDB" id="6612291at2759"/>
<evidence type="ECO:0000256" key="4">
    <source>
        <dbReference type="ARBA" id="ARBA00022692"/>
    </source>
</evidence>
<feature type="transmembrane region" description="Helical" evidence="9">
    <location>
        <begin position="397"/>
        <end position="425"/>
    </location>
</feature>
<feature type="transmembrane region" description="Helical" evidence="9">
    <location>
        <begin position="369"/>
        <end position="391"/>
    </location>
</feature>
<dbReference type="GO" id="GO:0005351">
    <property type="term" value="F:carbohydrate:proton symporter activity"/>
    <property type="evidence" value="ECO:0007669"/>
    <property type="project" value="TreeGrafter"/>
</dbReference>
<keyword evidence="5 9" id="KW-1133">Transmembrane helix</keyword>
<dbReference type="Pfam" id="PF00083">
    <property type="entry name" value="Sugar_tr"/>
    <property type="match status" value="1"/>
</dbReference>
<feature type="transmembrane region" description="Helical" evidence="9">
    <location>
        <begin position="223"/>
        <end position="244"/>
    </location>
</feature>
<evidence type="ECO:0000256" key="6">
    <source>
        <dbReference type="ARBA" id="ARBA00023136"/>
    </source>
</evidence>
<protein>
    <recommendedName>
        <fullName evidence="10">Major facilitator superfamily (MFS) profile domain-containing protein</fullName>
    </recommendedName>
</protein>
<feature type="transmembrane region" description="Helical" evidence="9">
    <location>
        <begin position="437"/>
        <end position="455"/>
    </location>
</feature>
<evidence type="ECO:0000256" key="5">
    <source>
        <dbReference type="ARBA" id="ARBA00022989"/>
    </source>
</evidence>
<dbReference type="InterPro" id="IPR005828">
    <property type="entry name" value="MFS_sugar_transport-like"/>
</dbReference>
<keyword evidence="4 9" id="KW-0812">Transmembrane</keyword>
<dbReference type="InterPro" id="IPR036259">
    <property type="entry name" value="MFS_trans_sf"/>
</dbReference>
<feature type="transmembrane region" description="Helical" evidence="9">
    <location>
        <begin position="93"/>
        <end position="114"/>
    </location>
</feature>
<feature type="transmembrane region" description="Helical" evidence="9">
    <location>
        <begin position="184"/>
        <end position="203"/>
    </location>
</feature>
<feature type="transmembrane region" description="Helical" evidence="9">
    <location>
        <begin position="46"/>
        <end position="73"/>
    </location>
</feature>
<evidence type="ECO:0000313" key="11">
    <source>
        <dbReference type="EMBL" id="EPS29201.1"/>
    </source>
</evidence>
<dbReference type="Proteomes" id="UP000019376">
    <property type="component" value="Unassembled WGS sequence"/>
</dbReference>
<evidence type="ECO:0000313" key="12">
    <source>
        <dbReference type="Proteomes" id="UP000019376"/>
    </source>
</evidence>
<evidence type="ECO:0000256" key="2">
    <source>
        <dbReference type="ARBA" id="ARBA00010992"/>
    </source>
</evidence>
<dbReference type="Gene3D" id="1.20.1250.20">
    <property type="entry name" value="MFS general substrate transporter like domains"/>
    <property type="match status" value="1"/>
</dbReference>
<evidence type="ECO:0000256" key="9">
    <source>
        <dbReference type="SAM" id="Phobius"/>
    </source>
</evidence>
<comment type="subcellular location">
    <subcellularLocation>
        <location evidence="1">Membrane</location>
        <topology evidence="1">Multi-pass membrane protein</topology>
    </subcellularLocation>
</comment>
<evidence type="ECO:0000256" key="7">
    <source>
        <dbReference type="ARBA" id="ARBA00026248"/>
    </source>
</evidence>
<feature type="transmembrane region" description="Helical" evidence="9">
    <location>
        <begin position="467"/>
        <end position="488"/>
    </location>
</feature>
<evidence type="ECO:0000256" key="8">
    <source>
        <dbReference type="RuleBase" id="RU003346"/>
    </source>
</evidence>
<dbReference type="PROSITE" id="PS50850">
    <property type="entry name" value="MFS"/>
    <property type="match status" value="1"/>
</dbReference>
<dbReference type="HOGENOM" id="CLU_001265_11_5_1"/>
<dbReference type="GO" id="GO:0016020">
    <property type="term" value="C:membrane"/>
    <property type="evidence" value="ECO:0007669"/>
    <property type="project" value="UniProtKB-SubCell"/>
</dbReference>
<dbReference type="PhylomeDB" id="S7ZKI8"/>
<keyword evidence="3 8" id="KW-0813">Transport</keyword>
<gene>
    <name evidence="11" type="ORF">PDE_04150</name>
</gene>
<name>S7ZKI8_PENO1</name>
<sequence length="547" mass="60834">MSVAVVDDDGAIRGIDTGHVRPEAKRATEAEHKMSFRQSLRTYPHAVGWSVLFSTALVMEGYDNALIATLFAYGPFQRTFGNRLADGSYQITAAWQSGLTNGALVGEILGLFATGIVVERFGYRKSLIGALMACVAFIFIIFFAKSLPVLLVGEILIGIPWGLFQTVTTTYASEVCPVVLRPYLTTYVNLCWVMGQFIASGVLKAMQDRDDQWGYKIPFALQWMWPIPIAIGIALAPESPWWLIRKERPEDARHALHRLTVPGRDPNFNADETIAMIRSTNELEKRLTAGTSYLDCFRGVDRRRTEVVCLTWATQMVSGSSLMGYSTYFYEQAGMAPSNAFTMTMVLYILGALGTLSSWPLMTRFGRRTLYVGGLACMGILLLIIGFLGIISRENVAAQWAVGSLLLIYAFTYDATVGPICYSLVSELSSTRLRTKTIVLARNLYNVCGLITNIITPRMLNPSAWDWGAKAGFFWAGICLICFTWTYFRLPEPQGRTYAELDLLFEQQVPARKFSSTRVDPFASDRASSVGTKSEMPITETVEKIDL</sequence>
<dbReference type="eggNOG" id="KOG0254">
    <property type="taxonomic scope" value="Eukaryota"/>
</dbReference>
<evidence type="ECO:0000256" key="1">
    <source>
        <dbReference type="ARBA" id="ARBA00004141"/>
    </source>
</evidence>
<keyword evidence="12" id="KW-1185">Reference proteome</keyword>
<dbReference type="InterPro" id="IPR003663">
    <property type="entry name" value="Sugar/inositol_transpt"/>
</dbReference>
<dbReference type="InterPro" id="IPR020846">
    <property type="entry name" value="MFS_dom"/>
</dbReference>
<feature type="transmembrane region" description="Helical" evidence="9">
    <location>
        <begin position="126"/>
        <end position="144"/>
    </location>
</feature>
<keyword evidence="7" id="KW-0462">Maltose metabolism</keyword>
<dbReference type="NCBIfam" id="TIGR00879">
    <property type="entry name" value="SP"/>
    <property type="match status" value="1"/>
</dbReference>
<dbReference type="PROSITE" id="PS00217">
    <property type="entry name" value="SUGAR_TRANSPORT_2"/>
    <property type="match status" value="1"/>
</dbReference>
<dbReference type="PANTHER" id="PTHR48022:SF5">
    <property type="entry name" value="ALPHA-GLUCOSIDES PERMEASE MPH2-RELATED"/>
    <property type="match status" value="1"/>
</dbReference>
<organism evidence="11 12">
    <name type="scientific">Penicillium oxalicum (strain 114-2 / CGMCC 5302)</name>
    <name type="common">Penicillium decumbens</name>
    <dbReference type="NCBI Taxonomy" id="933388"/>
    <lineage>
        <taxon>Eukaryota</taxon>
        <taxon>Fungi</taxon>
        <taxon>Dikarya</taxon>
        <taxon>Ascomycota</taxon>
        <taxon>Pezizomycotina</taxon>
        <taxon>Eurotiomycetes</taxon>
        <taxon>Eurotiomycetidae</taxon>
        <taxon>Eurotiales</taxon>
        <taxon>Aspergillaceae</taxon>
        <taxon>Penicillium</taxon>
    </lineage>
</organism>
<proteinExistence type="inferred from homology"/>
<keyword evidence="6 9" id="KW-0472">Membrane</keyword>